<evidence type="ECO:0000313" key="2">
    <source>
        <dbReference type="EMBL" id="EEF41068.1"/>
    </source>
</evidence>
<organism evidence="2 3">
    <name type="scientific">Ricinus communis</name>
    <name type="common">Castor bean</name>
    <dbReference type="NCBI Taxonomy" id="3988"/>
    <lineage>
        <taxon>Eukaryota</taxon>
        <taxon>Viridiplantae</taxon>
        <taxon>Streptophyta</taxon>
        <taxon>Embryophyta</taxon>
        <taxon>Tracheophyta</taxon>
        <taxon>Spermatophyta</taxon>
        <taxon>Magnoliopsida</taxon>
        <taxon>eudicotyledons</taxon>
        <taxon>Gunneridae</taxon>
        <taxon>Pentapetalae</taxon>
        <taxon>rosids</taxon>
        <taxon>fabids</taxon>
        <taxon>Malpighiales</taxon>
        <taxon>Euphorbiaceae</taxon>
        <taxon>Acalyphoideae</taxon>
        <taxon>Acalypheae</taxon>
        <taxon>Ricinus</taxon>
    </lineage>
</organism>
<dbReference type="EMBL" id="EQ973875">
    <property type="protein sequence ID" value="EEF41068.1"/>
    <property type="molecule type" value="Genomic_DNA"/>
</dbReference>
<accession>B9S5M5</accession>
<keyword evidence="3" id="KW-1185">Reference proteome</keyword>
<keyword evidence="1" id="KW-0472">Membrane</keyword>
<proteinExistence type="predicted"/>
<dbReference type="InParanoid" id="B9S5M5"/>
<reference evidence="3" key="1">
    <citation type="journal article" date="2010" name="Nat. Biotechnol.">
        <title>Draft genome sequence of the oilseed species Ricinus communis.</title>
        <authorList>
            <person name="Chan A.P."/>
            <person name="Crabtree J."/>
            <person name="Zhao Q."/>
            <person name="Lorenzi H."/>
            <person name="Orvis J."/>
            <person name="Puiu D."/>
            <person name="Melake-Berhan A."/>
            <person name="Jones K.M."/>
            <person name="Redman J."/>
            <person name="Chen G."/>
            <person name="Cahoon E.B."/>
            <person name="Gedil M."/>
            <person name="Stanke M."/>
            <person name="Haas B.J."/>
            <person name="Wortman J.R."/>
            <person name="Fraser-Liggett C.M."/>
            <person name="Ravel J."/>
            <person name="Rabinowicz P.D."/>
        </authorList>
    </citation>
    <scope>NUCLEOTIDE SEQUENCE [LARGE SCALE GENOMIC DNA]</scope>
    <source>
        <strain evidence="3">cv. Hale</strain>
    </source>
</reference>
<gene>
    <name evidence="2" type="ORF">RCOM_0755880</name>
</gene>
<evidence type="ECO:0000256" key="1">
    <source>
        <dbReference type="SAM" id="Phobius"/>
    </source>
</evidence>
<name>B9S5M5_RICCO</name>
<dbReference type="AlphaFoldDB" id="B9S5M5"/>
<dbReference type="Proteomes" id="UP000008311">
    <property type="component" value="Unassembled WGS sequence"/>
</dbReference>
<protein>
    <submittedName>
        <fullName evidence="2">Uncharacterized protein</fullName>
    </submittedName>
</protein>
<evidence type="ECO:0000313" key="3">
    <source>
        <dbReference type="Proteomes" id="UP000008311"/>
    </source>
</evidence>
<keyword evidence="1" id="KW-0812">Transmembrane</keyword>
<sequence>MEKIQINQIFIYVRKFFIAIYFISINDIIITAGAVVKIKLHAPILQITFELDIPAA</sequence>
<keyword evidence="1" id="KW-1133">Transmembrane helix</keyword>
<feature type="transmembrane region" description="Helical" evidence="1">
    <location>
        <begin position="16"/>
        <end position="36"/>
    </location>
</feature>